<feature type="site" description="Lowers pKa of active site Tyr" evidence="3">
    <location>
        <position position="85"/>
    </location>
</feature>
<name>A0A848FK83_9BURK</name>
<dbReference type="EMBL" id="JABBFW010000039">
    <property type="protein sequence ID" value="NML18739.1"/>
    <property type="molecule type" value="Genomic_DNA"/>
</dbReference>
<dbReference type="Pfam" id="PF00248">
    <property type="entry name" value="Aldo_ket_red"/>
    <property type="match status" value="1"/>
</dbReference>
<dbReference type="SUPFAM" id="SSF51430">
    <property type="entry name" value="NAD(P)-linked oxidoreductase"/>
    <property type="match status" value="1"/>
</dbReference>
<accession>A0A848FK83</accession>
<reference evidence="5 6" key="1">
    <citation type="submission" date="2020-04" db="EMBL/GenBank/DDBJ databases">
        <title>Azohydromonas sp. isolated from soil.</title>
        <authorList>
            <person name="Dahal R.H."/>
        </authorList>
    </citation>
    <scope>NUCLEOTIDE SEQUENCE [LARGE SCALE GENOMIC DNA]</scope>
    <source>
        <strain evidence="5 6">G-1-1-14</strain>
    </source>
</reference>
<dbReference type="InterPro" id="IPR023210">
    <property type="entry name" value="NADP_OxRdtase_dom"/>
</dbReference>
<dbReference type="PANTHER" id="PTHR43638">
    <property type="entry name" value="OXIDOREDUCTASE, ALDO/KETO REDUCTASE FAMILY PROTEIN"/>
    <property type="match status" value="1"/>
</dbReference>
<feature type="domain" description="NADP-dependent oxidoreductase" evidence="4">
    <location>
        <begin position="15"/>
        <end position="270"/>
    </location>
</feature>
<dbReference type="PANTHER" id="PTHR43638:SF3">
    <property type="entry name" value="ALDEHYDE REDUCTASE"/>
    <property type="match status" value="1"/>
</dbReference>
<evidence type="ECO:0000259" key="4">
    <source>
        <dbReference type="Pfam" id="PF00248"/>
    </source>
</evidence>
<evidence type="ECO:0000256" key="2">
    <source>
        <dbReference type="PIRSR" id="PIRSR000097-2"/>
    </source>
</evidence>
<dbReference type="AlphaFoldDB" id="A0A848FK83"/>
<dbReference type="InterPro" id="IPR036812">
    <property type="entry name" value="NAD(P)_OxRdtase_dom_sf"/>
</dbReference>
<proteinExistence type="predicted"/>
<feature type="active site" description="Proton donor" evidence="1">
    <location>
        <position position="53"/>
    </location>
</feature>
<dbReference type="GO" id="GO:0016491">
    <property type="term" value="F:oxidoreductase activity"/>
    <property type="evidence" value="ECO:0007669"/>
    <property type="project" value="InterPro"/>
</dbReference>
<comment type="caution">
    <text evidence="5">The sequence shown here is derived from an EMBL/GenBank/DDBJ whole genome shotgun (WGS) entry which is preliminary data.</text>
</comment>
<dbReference type="PIRSF" id="PIRSF000097">
    <property type="entry name" value="AKR"/>
    <property type="match status" value="1"/>
</dbReference>
<keyword evidence="6" id="KW-1185">Reference proteome</keyword>
<organism evidence="5 6">
    <name type="scientific">Azohydromonas caseinilytica</name>
    <dbReference type="NCBI Taxonomy" id="2728836"/>
    <lineage>
        <taxon>Bacteria</taxon>
        <taxon>Pseudomonadati</taxon>
        <taxon>Pseudomonadota</taxon>
        <taxon>Betaproteobacteria</taxon>
        <taxon>Burkholderiales</taxon>
        <taxon>Sphaerotilaceae</taxon>
        <taxon>Azohydromonas</taxon>
    </lineage>
</organism>
<dbReference type="Gene3D" id="3.20.20.100">
    <property type="entry name" value="NADP-dependent oxidoreductase domain"/>
    <property type="match status" value="1"/>
</dbReference>
<dbReference type="InterPro" id="IPR020471">
    <property type="entry name" value="AKR"/>
</dbReference>
<feature type="binding site" evidence="2">
    <location>
        <position position="118"/>
    </location>
    <ligand>
        <name>substrate</name>
    </ligand>
</feature>
<dbReference type="CDD" id="cd19138">
    <property type="entry name" value="AKR_YeaE"/>
    <property type="match status" value="1"/>
</dbReference>
<evidence type="ECO:0000256" key="1">
    <source>
        <dbReference type="PIRSR" id="PIRSR000097-1"/>
    </source>
</evidence>
<dbReference type="Proteomes" id="UP000574067">
    <property type="component" value="Unassembled WGS sequence"/>
</dbReference>
<dbReference type="RefSeq" id="WP_169163632.1">
    <property type="nucleotide sequence ID" value="NZ_JABBFW010000039.1"/>
</dbReference>
<protein>
    <submittedName>
        <fullName evidence="5">Aldo/keto reductase</fullName>
    </submittedName>
</protein>
<dbReference type="PRINTS" id="PR00069">
    <property type="entry name" value="ALDKETRDTASE"/>
</dbReference>
<evidence type="ECO:0000313" key="5">
    <source>
        <dbReference type="EMBL" id="NML18739.1"/>
    </source>
</evidence>
<evidence type="ECO:0000313" key="6">
    <source>
        <dbReference type="Proteomes" id="UP000574067"/>
    </source>
</evidence>
<evidence type="ECO:0000256" key="3">
    <source>
        <dbReference type="PIRSR" id="PIRSR000097-3"/>
    </source>
</evidence>
<sequence length="284" mass="31233">MRTVTLPNGTPLPALGLGTWRYGEAPRSRAAEVKAVRQALELGVRLIDTAEMYGEGGAEEVLGEALAQAFRAGDVKREELVIVSKVYPHNASRSGLPKACERSLRRLQLDRLDLYLLHWSGSHPLRDTVAAFEALQSSGHVTHWGVSNFDVDEMQALWRVDGGQRCAVNQVYYSLSQRGIEFDLVPWLRERRVPLMAYCPIDQGALAREPGLQPLAQRLGATPAQVALAWLLQRGDVIAIPKAVREAHLRENVAAADLALDAATLDELERLFPAPLAKQPLAIV</sequence>
<gene>
    <name evidence="5" type="ORF">HHL10_27600</name>
</gene>